<feature type="transmembrane region" description="Helical" evidence="1">
    <location>
        <begin position="14"/>
        <end position="33"/>
    </location>
</feature>
<keyword evidence="1" id="KW-1133">Transmembrane helix</keyword>
<reference evidence="2 3" key="1">
    <citation type="submission" date="2020-08" db="EMBL/GenBank/DDBJ databases">
        <title>Genomic Encyclopedia of Type Strains, Phase IV (KMG-IV): sequencing the most valuable type-strain genomes for metagenomic binning, comparative biology and taxonomic classification.</title>
        <authorList>
            <person name="Goeker M."/>
        </authorList>
    </citation>
    <scope>NUCLEOTIDE SEQUENCE [LARGE SCALE GENOMIC DNA]</scope>
    <source>
        <strain evidence="2 3">DSM 16268</strain>
    </source>
</reference>
<evidence type="ECO:0000256" key="1">
    <source>
        <dbReference type="SAM" id="Phobius"/>
    </source>
</evidence>
<evidence type="ECO:0000313" key="3">
    <source>
        <dbReference type="Proteomes" id="UP000523821"/>
    </source>
</evidence>
<name>A0A7W9CT39_9HYPH</name>
<dbReference type="EMBL" id="JACHOO010000001">
    <property type="protein sequence ID" value="MBB5751400.1"/>
    <property type="molecule type" value="Genomic_DNA"/>
</dbReference>
<organism evidence="2 3">
    <name type="scientific">Prosthecomicrobium pneumaticum</name>
    <dbReference type="NCBI Taxonomy" id="81895"/>
    <lineage>
        <taxon>Bacteria</taxon>
        <taxon>Pseudomonadati</taxon>
        <taxon>Pseudomonadota</taxon>
        <taxon>Alphaproteobacteria</taxon>
        <taxon>Hyphomicrobiales</taxon>
        <taxon>Kaistiaceae</taxon>
        <taxon>Prosthecomicrobium</taxon>
    </lineage>
</organism>
<keyword evidence="1" id="KW-0472">Membrane</keyword>
<proteinExistence type="predicted"/>
<protein>
    <submittedName>
        <fullName evidence="2">Multisubunit Na+/H+ antiporter MnhC subunit</fullName>
    </submittedName>
</protein>
<feature type="transmembrane region" description="Helical" evidence="1">
    <location>
        <begin position="39"/>
        <end position="59"/>
    </location>
</feature>
<dbReference type="Proteomes" id="UP000523821">
    <property type="component" value="Unassembled WGS sequence"/>
</dbReference>
<gene>
    <name evidence="2" type="ORF">GGQ63_000443</name>
</gene>
<evidence type="ECO:0000313" key="2">
    <source>
        <dbReference type="EMBL" id="MBB5751400.1"/>
    </source>
</evidence>
<keyword evidence="3" id="KW-1185">Reference proteome</keyword>
<comment type="caution">
    <text evidence="2">The sequence shown here is derived from an EMBL/GenBank/DDBJ whole genome shotgun (WGS) entry which is preliminary data.</text>
</comment>
<keyword evidence="1" id="KW-0812">Transmembrane</keyword>
<dbReference type="AlphaFoldDB" id="A0A7W9CT39"/>
<accession>A0A7W9CT39</accession>
<sequence length="66" mass="7711">MVTRDQEHPFFRPLWRRIALVVLLAVWAAYEVLVSRETLWILITLAALGYAVWTFLITFPKQPDAP</sequence>
<dbReference type="RefSeq" id="WP_183852034.1">
    <property type="nucleotide sequence ID" value="NZ_JACHOO010000001.1"/>
</dbReference>